<protein>
    <submittedName>
        <fullName evidence="1">Uncharacterized protein</fullName>
    </submittedName>
</protein>
<proteinExistence type="predicted"/>
<dbReference type="EMBL" id="MFPS01000001">
    <property type="protein sequence ID" value="OGH60210.1"/>
    <property type="molecule type" value="Genomic_DNA"/>
</dbReference>
<accession>A0A1F6LLC6</accession>
<sequence length="205" mass="23155">MTTNDRANGIALATNLVQSILDAGGTYDDVRRLFANKQFHKEMIRWVMYDPCKCWKEILLGVELPSNSLVKVSYEAEQMVRRTPACAVVGKKVRLANVSPSELGFREDTVFSEVCELAFESGLRLCPAEVGPQLRYQYLDQRTGDKWLRIAMTPILMPNGHKGVFRVGESNGSLQLVGYYLRGEKEDIVDLHQRLIFLCPDNGEP</sequence>
<evidence type="ECO:0000313" key="1">
    <source>
        <dbReference type="EMBL" id="OGH60210.1"/>
    </source>
</evidence>
<dbReference type="Proteomes" id="UP000177067">
    <property type="component" value="Unassembled WGS sequence"/>
</dbReference>
<comment type="caution">
    <text evidence="1">The sequence shown here is derived from an EMBL/GenBank/DDBJ whole genome shotgun (WGS) entry which is preliminary data.</text>
</comment>
<dbReference type="AlphaFoldDB" id="A0A1F6LLC6"/>
<name>A0A1F6LLC6_9BACT</name>
<organism evidence="1 2">
    <name type="scientific">Candidatus Magasanikbacteria bacterium RIFCSPHIGHO2_01_FULL_33_34</name>
    <dbReference type="NCBI Taxonomy" id="1798671"/>
    <lineage>
        <taxon>Bacteria</taxon>
        <taxon>Candidatus Magasanikiibacteriota</taxon>
    </lineage>
</organism>
<reference evidence="1 2" key="1">
    <citation type="journal article" date="2016" name="Nat. Commun.">
        <title>Thousands of microbial genomes shed light on interconnected biogeochemical processes in an aquifer system.</title>
        <authorList>
            <person name="Anantharaman K."/>
            <person name="Brown C.T."/>
            <person name="Hug L.A."/>
            <person name="Sharon I."/>
            <person name="Castelle C.J."/>
            <person name="Probst A.J."/>
            <person name="Thomas B.C."/>
            <person name="Singh A."/>
            <person name="Wilkins M.J."/>
            <person name="Karaoz U."/>
            <person name="Brodie E.L."/>
            <person name="Williams K.H."/>
            <person name="Hubbard S.S."/>
            <person name="Banfield J.F."/>
        </authorList>
    </citation>
    <scope>NUCLEOTIDE SEQUENCE [LARGE SCALE GENOMIC DNA]</scope>
</reference>
<evidence type="ECO:0000313" key="2">
    <source>
        <dbReference type="Proteomes" id="UP000177067"/>
    </source>
</evidence>
<gene>
    <name evidence="1" type="ORF">A2725_04575</name>
</gene>